<dbReference type="PANTHER" id="PTHR48098">
    <property type="entry name" value="ENTEROCHELIN ESTERASE-RELATED"/>
    <property type="match status" value="1"/>
</dbReference>
<dbReference type="PANTHER" id="PTHR48098:SF3">
    <property type="entry name" value="IRON(III) ENTEROBACTIN ESTERASE"/>
    <property type="match status" value="1"/>
</dbReference>
<organism evidence="1 2">
    <name type="scientific">Danxiaibacter flavus</name>
    <dbReference type="NCBI Taxonomy" id="3049108"/>
    <lineage>
        <taxon>Bacteria</taxon>
        <taxon>Pseudomonadati</taxon>
        <taxon>Bacteroidota</taxon>
        <taxon>Chitinophagia</taxon>
        <taxon>Chitinophagales</taxon>
        <taxon>Chitinophagaceae</taxon>
        <taxon>Danxiaibacter</taxon>
    </lineage>
</organism>
<dbReference type="InterPro" id="IPR050583">
    <property type="entry name" value="Mycobacterial_A85_antigen"/>
</dbReference>
<gene>
    <name evidence="1" type="ORF">QTN47_16210</name>
</gene>
<reference evidence="1 2" key="1">
    <citation type="submission" date="2023-07" db="EMBL/GenBank/DDBJ databases">
        <authorList>
            <person name="Lian W.-H."/>
        </authorList>
    </citation>
    <scope>NUCLEOTIDE SEQUENCE [LARGE SCALE GENOMIC DNA]</scope>
    <source>
        <strain evidence="1 2">SYSU DXS3180</strain>
    </source>
</reference>
<keyword evidence="2" id="KW-1185">Reference proteome</keyword>
<dbReference type="SUPFAM" id="SSF53474">
    <property type="entry name" value="alpha/beta-Hydrolases"/>
    <property type="match status" value="1"/>
</dbReference>
<dbReference type="Pfam" id="PF00756">
    <property type="entry name" value="Esterase"/>
    <property type="match status" value="1"/>
</dbReference>
<dbReference type="InterPro" id="IPR029058">
    <property type="entry name" value="AB_hydrolase_fold"/>
</dbReference>
<dbReference type="EMBL" id="JAULBC010000005">
    <property type="protein sequence ID" value="MEX6689053.1"/>
    <property type="molecule type" value="Genomic_DNA"/>
</dbReference>
<accession>A0ABV3ZGW2</accession>
<name>A0ABV3ZGW2_9BACT</name>
<dbReference type="GO" id="GO:0016787">
    <property type="term" value="F:hydrolase activity"/>
    <property type="evidence" value="ECO:0007669"/>
    <property type="project" value="UniProtKB-KW"/>
</dbReference>
<comment type="caution">
    <text evidence="1">The sequence shown here is derived from an EMBL/GenBank/DDBJ whole genome shotgun (WGS) entry which is preliminary data.</text>
</comment>
<evidence type="ECO:0000313" key="1">
    <source>
        <dbReference type="EMBL" id="MEX6689053.1"/>
    </source>
</evidence>
<proteinExistence type="predicted"/>
<dbReference type="Gene3D" id="3.40.50.1820">
    <property type="entry name" value="alpha/beta hydrolase"/>
    <property type="match status" value="1"/>
</dbReference>
<dbReference type="InterPro" id="IPR000801">
    <property type="entry name" value="Esterase-like"/>
</dbReference>
<protein>
    <submittedName>
        <fullName evidence="1">Alpha/beta hydrolase-fold protein</fullName>
    </submittedName>
</protein>
<dbReference type="RefSeq" id="WP_369330461.1">
    <property type="nucleotide sequence ID" value="NZ_JAULBC010000005.1"/>
</dbReference>
<evidence type="ECO:0000313" key="2">
    <source>
        <dbReference type="Proteomes" id="UP001560573"/>
    </source>
</evidence>
<dbReference type="Proteomes" id="UP001560573">
    <property type="component" value="Unassembled WGS sequence"/>
</dbReference>
<sequence length="244" mass="28543">MEKNVVSWFSPALQKEMPVAVYGYYGYALLMIPTANADFLEYERFELLQTLKPFIDAGVLKVYSINSVNDESWLNGQKEGAHKAIRHNQFNEYVLNEVIPYIRNTSSEETFVYTCGASLGAFHAVNLFFKKPDLINGAIGMSGVYDLTEYTHGYWDEQVYFNSPAHYIPNLTDEWYLKNIRASHHIHIYTGSGNHEAPEKNQQFSDMLWNKGIWHDFELWGHDIHHDWPTWRMMLPYIIKEKFT</sequence>
<keyword evidence="1" id="KW-0378">Hydrolase</keyword>